<keyword evidence="1" id="KW-0472">Membrane</keyword>
<keyword evidence="1" id="KW-1133">Transmembrane helix</keyword>
<gene>
    <name evidence="2" type="ORF">B0H66DRAFT_640903</name>
</gene>
<feature type="transmembrane region" description="Helical" evidence="1">
    <location>
        <begin position="140"/>
        <end position="163"/>
    </location>
</feature>
<name>A0AAE0HZX4_9PEZI</name>
<dbReference type="EMBL" id="JAUEDM010000005">
    <property type="protein sequence ID" value="KAK3315999.1"/>
    <property type="molecule type" value="Genomic_DNA"/>
</dbReference>
<feature type="transmembrane region" description="Helical" evidence="1">
    <location>
        <begin position="115"/>
        <end position="134"/>
    </location>
</feature>
<evidence type="ECO:0000313" key="2">
    <source>
        <dbReference type="EMBL" id="KAK3315999.1"/>
    </source>
</evidence>
<dbReference type="AlphaFoldDB" id="A0AAE0HZX4"/>
<keyword evidence="3" id="KW-1185">Reference proteome</keyword>
<evidence type="ECO:0000313" key="3">
    <source>
        <dbReference type="Proteomes" id="UP001283341"/>
    </source>
</evidence>
<accession>A0AAE0HZX4</accession>
<proteinExistence type="predicted"/>
<protein>
    <submittedName>
        <fullName evidence="2">Uncharacterized protein</fullName>
    </submittedName>
</protein>
<keyword evidence="1" id="KW-0812">Transmembrane</keyword>
<evidence type="ECO:0000256" key="1">
    <source>
        <dbReference type="SAM" id="Phobius"/>
    </source>
</evidence>
<reference evidence="2" key="1">
    <citation type="journal article" date="2023" name="Mol. Phylogenet. Evol.">
        <title>Genome-scale phylogeny and comparative genomics of the fungal order Sordariales.</title>
        <authorList>
            <person name="Hensen N."/>
            <person name="Bonometti L."/>
            <person name="Westerberg I."/>
            <person name="Brannstrom I.O."/>
            <person name="Guillou S."/>
            <person name="Cros-Aarteil S."/>
            <person name="Calhoun S."/>
            <person name="Haridas S."/>
            <person name="Kuo A."/>
            <person name="Mondo S."/>
            <person name="Pangilinan J."/>
            <person name="Riley R."/>
            <person name="LaButti K."/>
            <person name="Andreopoulos B."/>
            <person name="Lipzen A."/>
            <person name="Chen C."/>
            <person name="Yan M."/>
            <person name="Daum C."/>
            <person name="Ng V."/>
            <person name="Clum A."/>
            <person name="Steindorff A."/>
            <person name="Ohm R.A."/>
            <person name="Martin F."/>
            <person name="Silar P."/>
            <person name="Natvig D.O."/>
            <person name="Lalanne C."/>
            <person name="Gautier V."/>
            <person name="Ament-Velasquez S.L."/>
            <person name="Kruys A."/>
            <person name="Hutchinson M.I."/>
            <person name="Powell A.J."/>
            <person name="Barry K."/>
            <person name="Miller A.N."/>
            <person name="Grigoriev I.V."/>
            <person name="Debuchy R."/>
            <person name="Gladieux P."/>
            <person name="Hiltunen Thoren M."/>
            <person name="Johannesson H."/>
        </authorList>
    </citation>
    <scope>NUCLEOTIDE SEQUENCE</scope>
    <source>
        <strain evidence="2">CBS 118394</strain>
    </source>
</reference>
<sequence>MSTSVDSNGRTSGNSVMTFRPSAAGSTMGVVGTEMEEVSTTAGSAASEQQQLASAANTYNPTTFAVMLILTITAAALTAKGWESSLMQVVCMVPVAFSLYYDATLGRQSRVWSWAFLETGSVLAVVAPSIYCVLPTEYSAVLAFVGSVIQALIILQAMVLGVGQSLQAAGSVKAE</sequence>
<reference evidence="2" key="2">
    <citation type="submission" date="2023-06" db="EMBL/GenBank/DDBJ databases">
        <authorList>
            <consortium name="Lawrence Berkeley National Laboratory"/>
            <person name="Haridas S."/>
            <person name="Hensen N."/>
            <person name="Bonometti L."/>
            <person name="Westerberg I."/>
            <person name="Brannstrom I.O."/>
            <person name="Guillou S."/>
            <person name="Cros-Aarteil S."/>
            <person name="Calhoun S."/>
            <person name="Kuo A."/>
            <person name="Mondo S."/>
            <person name="Pangilinan J."/>
            <person name="Riley R."/>
            <person name="Labutti K."/>
            <person name="Andreopoulos B."/>
            <person name="Lipzen A."/>
            <person name="Chen C."/>
            <person name="Yanf M."/>
            <person name="Daum C."/>
            <person name="Ng V."/>
            <person name="Clum A."/>
            <person name="Steindorff A."/>
            <person name="Ohm R."/>
            <person name="Martin F."/>
            <person name="Silar P."/>
            <person name="Natvig D."/>
            <person name="Lalanne C."/>
            <person name="Gautier V."/>
            <person name="Ament-Velasquez S.L."/>
            <person name="Kruys A."/>
            <person name="Hutchinson M.I."/>
            <person name="Powell A.J."/>
            <person name="Barry K."/>
            <person name="Miller A.N."/>
            <person name="Grigoriev I.V."/>
            <person name="Debuchy R."/>
            <person name="Gladieux P."/>
            <person name="Thoren M.H."/>
            <person name="Johannesson H."/>
        </authorList>
    </citation>
    <scope>NUCLEOTIDE SEQUENCE</scope>
    <source>
        <strain evidence="2">CBS 118394</strain>
    </source>
</reference>
<dbReference type="Proteomes" id="UP001283341">
    <property type="component" value="Unassembled WGS sequence"/>
</dbReference>
<comment type="caution">
    <text evidence="2">The sequence shown here is derived from an EMBL/GenBank/DDBJ whole genome shotgun (WGS) entry which is preliminary data.</text>
</comment>
<feature type="transmembrane region" description="Helical" evidence="1">
    <location>
        <begin position="59"/>
        <end position="79"/>
    </location>
</feature>
<organism evidence="2 3">
    <name type="scientific">Apodospora peruviana</name>
    <dbReference type="NCBI Taxonomy" id="516989"/>
    <lineage>
        <taxon>Eukaryota</taxon>
        <taxon>Fungi</taxon>
        <taxon>Dikarya</taxon>
        <taxon>Ascomycota</taxon>
        <taxon>Pezizomycotina</taxon>
        <taxon>Sordariomycetes</taxon>
        <taxon>Sordariomycetidae</taxon>
        <taxon>Sordariales</taxon>
        <taxon>Lasiosphaeriaceae</taxon>
        <taxon>Apodospora</taxon>
    </lineage>
</organism>